<reference evidence="1" key="1">
    <citation type="submission" date="2019-08" db="EMBL/GenBank/DDBJ databases">
        <authorList>
            <person name="Kucharzyk K."/>
            <person name="Murdoch R.W."/>
            <person name="Higgins S."/>
            <person name="Loffler F."/>
        </authorList>
    </citation>
    <scope>NUCLEOTIDE SEQUENCE</scope>
</reference>
<sequence>MLKRIIQIIREAFNDPQALEIAAKTMTMSIPDER</sequence>
<proteinExistence type="predicted"/>
<organism evidence="1">
    <name type="scientific">bioreactor metagenome</name>
    <dbReference type="NCBI Taxonomy" id="1076179"/>
    <lineage>
        <taxon>unclassified sequences</taxon>
        <taxon>metagenomes</taxon>
        <taxon>ecological metagenomes</taxon>
    </lineage>
</organism>
<dbReference type="EMBL" id="VSSQ01111550">
    <property type="protein sequence ID" value="MPN48855.1"/>
    <property type="molecule type" value="Genomic_DNA"/>
</dbReference>
<name>A0A645IC45_9ZZZZ</name>
<accession>A0A645IC45</accession>
<comment type="caution">
    <text evidence="1">The sequence shown here is derived from an EMBL/GenBank/DDBJ whole genome shotgun (WGS) entry which is preliminary data.</text>
</comment>
<gene>
    <name evidence="1" type="ORF">SDC9_196467</name>
</gene>
<dbReference type="AlphaFoldDB" id="A0A645IC45"/>
<protein>
    <submittedName>
        <fullName evidence="1">Uncharacterized protein</fullName>
    </submittedName>
</protein>
<evidence type="ECO:0000313" key="1">
    <source>
        <dbReference type="EMBL" id="MPN48855.1"/>
    </source>
</evidence>